<dbReference type="GO" id="GO:0008233">
    <property type="term" value="F:peptidase activity"/>
    <property type="evidence" value="ECO:0007669"/>
    <property type="project" value="UniProtKB-KW"/>
</dbReference>
<protein>
    <submittedName>
        <fullName evidence="2">Ulp1 protease family, C-terminal catalytic domain-containing protein</fullName>
    </submittedName>
</protein>
<organism evidence="2 3">
    <name type="scientific">Artemisia annua</name>
    <name type="common">Sweet wormwood</name>
    <dbReference type="NCBI Taxonomy" id="35608"/>
    <lineage>
        <taxon>Eukaryota</taxon>
        <taxon>Viridiplantae</taxon>
        <taxon>Streptophyta</taxon>
        <taxon>Embryophyta</taxon>
        <taxon>Tracheophyta</taxon>
        <taxon>Spermatophyta</taxon>
        <taxon>Magnoliopsida</taxon>
        <taxon>eudicotyledons</taxon>
        <taxon>Gunneridae</taxon>
        <taxon>Pentapetalae</taxon>
        <taxon>asterids</taxon>
        <taxon>campanulids</taxon>
        <taxon>Asterales</taxon>
        <taxon>Asteraceae</taxon>
        <taxon>Asteroideae</taxon>
        <taxon>Anthemideae</taxon>
        <taxon>Artemisiinae</taxon>
        <taxon>Artemisia</taxon>
    </lineage>
</organism>
<accession>A0A2U1LSU0</accession>
<proteinExistence type="predicted"/>
<reference evidence="2 3" key="1">
    <citation type="journal article" date="2018" name="Mol. Plant">
        <title>The genome of Artemisia annua provides insight into the evolution of Asteraceae family and artemisinin biosynthesis.</title>
        <authorList>
            <person name="Shen Q."/>
            <person name="Zhang L."/>
            <person name="Liao Z."/>
            <person name="Wang S."/>
            <person name="Yan T."/>
            <person name="Shi P."/>
            <person name="Liu M."/>
            <person name="Fu X."/>
            <person name="Pan Q."/>
            <person name="Wang Y."/>
            <person name="Lv Z."/>
            <person name="Lu X."/>
            <person name="Zhang F."/>
            <person name="Jiang W."/>
            <person name="Ma Y."/>
            <person name="Chen M."/>
            <person name="Hao X."/>
            <person name="Li L."/>
            <person name="Tang Y."/>
            <person name="Lv G."/>
            <person name="Zhou Y."/>
            <person name="Sun X."/>
            <person name="Brodelius P.E."/>
            <person name="Rose J.K.C."/>
            <person name="Tang K."/>
        </authorList>
    </citation>
    <scope>NUCLEOTIDE SEQUENCE [LARGE SCALE GENOMIC DNA]</scope>
    <source>
        <strain evidence="3">cv. Huhao1</strain>
        <tissue evidence="2">Leaf</tissue>
    </source>
</reference>
<gene>
    <name evidence="2" type="ORF">CTI12_AA451180</name>
</gene>
<evidence type="ECO:0000313" key="3">
    <source>
        <dbReference type="Proteomes" id="UP000245207"/>
    </source>
</evidence>
<keyword evidence="2" id="KW-0378">Hydrolase</keyword>
<dbReference type="Proteomes" id="UP000245207">
    <property type="component" value="Unassembled WGS sequence"/>
</dbReference>
<feature type="compositionally biased region" description="Basic and acidic residues" evidence="1">
    <location>
        <begin position="154"/>
        <end position="166"/>
    </location>
</feature>
<evidence type="ECO:0000313" key="2">
    <source>
        <dbReference type="EMBL" id="PWA52060.1"/>
    </source>
</evidence>
<dbReference type="GO" id="GO:0006508">
    <property type="term" value="P:proteolysis"/>
    <property type="evidence" value="ECO:0007669"/>
    <property type="project" value="UniProtKB-KW"/>
</dbReference>
<feature type="compositionally biased region" description="Basic and acidic residues" evidence="1">
    <location>
        <begin position="129"/>
        <end position="147"/>
    </location>
</feature>
<keyword evidence="2" id="KW-0645">Protease</keyword>
<dbReference type="AlphaFoldDB" id="A0A2U1LSU0"/>
<dbReference type="EMBL" id="PKPP01007925">
    <property type="protein sequence ID" value="PWA52060.1"/>
    <property type="molecule type" value="Genomic_DNA"/>
</dbReference>
<feature type="compositionally biased region" description="Basic and acidic residues" evidence="1">
    <location>
        <begin position="96"/>
        <end position="114"/>
    </location>
</feature>
<keyword evidence="3" id="KW-1185">Reference proteome</keyword>
<evidence type="ECO:0000256" key="1">
    <source>
        <dbReference type="SAM" id="MobiDB-lite"/>
    </source>
</evidence>
<sequence length="472" mass="53685">MIENEMDDNIMKLPFLSTGTTDETKGLAVDALNSKAEIATPPYHSLKLKLKRNSSGNYDAEKVGKSDVVKESTVNVLDAVSVSFVAPNNFIPEKKNKKEKSITATEPKSKDKKAPTKKKSTKNAATNVEPEKKGRGKKGETKKEMVKAQKAPTKKAEPKTVKENTQKPKIGQKRGAKAMQEDKEDDIVKEKRTVKPSNAMKSPFYDRKVHIYQKWPEAEMKLVEYMWSESNPEGEIVFNGKGLQLEGVFFLSLYPEVEVASPIIDLWSIILNNEEEFRDELSGKRNVYCSTLMLPHRMVDFDDGPYLEKRIMKFEENLASVLETSGLKDLNDVGLIDTFIIYLERKNHPKLGELMLADARMVPIKWNTTYNAVDCGIFVMRHMEMYAGEGVFLNELQREGAALKSQLKMLRAKYLAKILLKDINLKKKKLIKEAEAFGKKQEKKSKILTHIDVKVDENLMKRFNDTLVKTLE</sequence>
<feature type="region of interest" description="Disordered" evidence="1">
    <location>
        <begin position="96"/>
        <end position="188"/>
    </location>
</feature>
<name>A0A2U1LSU0_ARTAN</name>
<comment type="caution">
    <text evidence="2">The sequence shown here is derived from an EMBL/GenBank/DDBJ whole genome shotgun (WGS) entry which is preliminary data.</text>
</comment>